<dbReference type="EMBL" id="JAUSVP010000013">
    <property type="protein sequence ID" value="MDQ0449279.1"/>
    <property type="molecule type" value="Genomic_DNA"/>
</dbReference>
<organism evidence="1 2">
    <name type="scientific">Methylobacterium aerolatum</name>
    <dbReference type="NCBI Taxonomy" id="418708"/>
    <lineage>
        <taxon>Bacteria</taxon>
        <taxon>Pseudomonadati</taxon>
        <taxon>Pseudomonadota</taxon>
        <taxon>Alphaproteobacteria</taxon>
        <taxon>Hyphomicrobiales</taxon>
        <taxon>Methylobacteriaceae</taxon>
        <taxon>Methylobacterium</taxon>
    </lineage>
</organism>
<gene>
    <name evidence="1" type="ORF">QO012_003796</name>
</gene>
<keyword evidence="2" id="KW-1185">Reference proteome</keyword>
<comment type="caution">
    <text evidence="1">The sequence shown here is derived from an EMBL/GenBank/DDBJ whole genome shotgun (WGS) entry which is preliminary data.</text>
</comment>
<reference evidence="1 2" key="1">
    <citation type="submission" date="2023-07" db="EMBL/GenBank/DDBJ databases">
        <title>Genomic Encyclopedia of Type Strains, Phase IV (KMG-IV): sequencing the most valuable type-strain genomes for metagenomic binning, comparative biology and taxonomic classification.</title>
        <authorList>
            <person name="Goeker M."/>
        </authorList>
    </citation>
    <scope>NUCLEOTIDE SEQUENCE [LARGE SCALE GENOMIC DNA]</scope>
    <source>
        <strain evidence="1 2">DSM 19013</strain>
    </source>
</reference>
<dbReference type="Proteomes" id="UP001231124">
    <property type="component" value="Unassembled WGS sequence"/>
</dbReference>
<name>A0ABU0I6K5_9HYPH</name>
<proteinExistence type="predicted"/>
<evidence type="ECO:0000313" key="1">
    <source>
        <dbReference type="EMBL" id="MDQ0449279.1"/>
    </source>
</evidence>
<sequence length="56" mass="5774">MSTLMDDLVVGALASVVATMRDAGHPDVAALEHAIRAHRIATMKQTALFAAAGIDA</sequence>
<accession>A0ABU0I6K5</accession>
<evidence type="ECO:0000313" key="2">
    <source>
        <dbReference type="Proteomes" id="UP001231124"/>
    </source>
</evidence>
<protein>
    <submittedName>
        <fullName evidence="1">Uncharacterized protein</fullName>
    </submittedName>
</protein>
<dbReference type="RefSeq" id="WP_238204006.1">
    <property type="nucleotide sequence ID" value="NZ_BPQE01000016.1"/>
</dbReference>